<dbReference type="GO" id="GO:0008395">
    <property type="term" value="F:steroid hydroxylase activity"/>
    <property type="evidence" value="ECO:0007669"/>
    <property type="project" value="TreeGrafter"/>
</dbReference>
<keyword evidence="2" id="KW-0349">Heme</keyword>
<keyword evidence="5" id="KW-0408">Iron</keyword>
<dbReference type="SUPFAM" id="SSF48264">
    <property type="entry name" value="Cytochrome P450"/>
    <property type="match status" value="1"/>
</dbReference>
<dbReference type="EMBL" id="UYYG01001170">
    <property type="protein sequence ID" value="VDN58613.1"/>
    <property type="molecule type" value="Genomic_DNA"/>
</dbReference>
<gene>
    <name evidence="8" type="ORF">DME_LOCUS8586</name>
</gene>
<keyword evidence="9" id="KW-1185">Reference proteome</keyword>
<dbReference type="AlphaFoldDB" id="A0A3P7Q4T6"/>
<sequence>MMAKVLWATFIYKEFRSFQSSSLDHLSCALGFNNPQQPLQKTMSDGMKMTSLSEMRIGNGEKILIASVITGFAILYISYASAAIIISILLIKLISKLNYENNFWRNRGIRGPKPNLFFGSYFQLKNGIKPYDIENTKKYGSVFSYVSFIENNLDFYSMKKATIYTSISLKRAEIPIINNVVGNNKRSLRSKLMFVLRDDIWREIRRSISPTFSTAKLKNVCTI</sequence>
<keyword evidence="3" id="KW-0479">Metal-binding</keyword>
<organism evidence="8 9">
    <name type="scientific">Dracunculus medinensis</name>
    <name type="common">Guinea worm</name>
    <dbReference type="NCBI Taxonomy" id="318479"/>
    <lineage>
        <taxon>Eukaryota</taxon>
        <taxon>Metazoa</taxon>
        <taxon>Ecdysozoa</taxon>
        <taxon>Nematoda</taxon>
        <taxon>Chromadorea</taxon>
        <taxon>Rhabditida</taxon>
        <taxon>Spirurina</taxon>
        <taxon>Dracunculoidea</taxon>
        <taxon>Dracunculidae</taxon>
        <taxon>Dracunculus</taxon>
    </lineage>
</organism>
<evidence type="ECO:0000313" key="9">
    <source>
        <dbReference type="Proteomes" id="UP000274756"/>
    </source>
</evidence>
<dbReference type="GO" id="GO:0020037">
    <property type="term" value="F:heme binding"/>
    <property type="evidence" value="ECO:0007669"/>
    <property type="project" value="InterPro"/>
</dbReference>
<dbReference type="InterPro" id="IPR050705">
    <property type="entry name" value="Cytochrome_P450_3A"/>
</dbReference>
<protein>
    <submittedName>
        <fullName evidence="8">Uncharacterized protein</fullName>
    </submittedName>
</protein>
<dbReference type="PANTHER" id="PTHR24302:SF15">
    <property type="entry name" value="FATTY-ACID PEROXYGENASE"/>
    <property type="match status" value="1"/>
</dbReference>
<feature type="transmembrane region" description="Helical" evidence="7">
    <location>
        <begin position="63"/>
        <end position="91"/>
    </location>
</feature>
<evidence type="ECO:0000256" key="2">
    <source>
        <dbReference type="ARBA" id="ARBA00022617"/>
    </source>
</evidence>
<dbReference type="GO" id="GO:0016705">
    <property type="term" value="F:oxidoreductase activity, acting on paired donors, with incorporation or reduction of molecular oxygen"/>
    <property type="evidence" value="ECO:0007669"/>
    <property type="project" value="InterPro"/>
</dbReference>
<reference evidence="8 9" key="1">
    <citation type="submission" date="2018-11" db="EMBL/GenBank/DDBJ databases">
        <authorList>
            <consortium name="Pathogen Informatics"/>
        </authorList>
    </citation>
    <scope>NUCLEOTIDE SEQUENCE [LARGE SCALE GENOMIC DNA]</scope>
</reference>
<accession>A0A3P7Q4T6</accession>
<dbReference type="InterPro" id="IPR036396">
    <property type="entry name" value="Cyt_P450_sf"/>
</dbReference>
<dbReference type="OrthoDB" id="5875805at2759"/>
<evidence type="ECO:0000313" key="8">
    <source>
        <dbReference type="EMBL" id="VDN58613.1"/>
    </source>
</evidence>
<dbReference type="PANTHER" id="PTHR24302">
    <property type="entry name" value="CYTOCHROME P450 FAMILY 3"/>
    <property type="match status" value="1"/>
</dbReference>
<proteinExistence type="inferred from homology"/>
<name>A0A3P7Q4T6_DRAME</name>
<evidence type="ECO:0000256" key="1">
    <source>
        <dbReference type="ARBA" id="ARBA00010617"/>
    </source>
</evidence>
<dbReference type="Gene3D" id="1.10.630.10">
    <property type="entry name" value="Cytochrome P450"/>
    <property type="match status" value="1"/>
</dbReference>
<evidence type="ECO:0000256" key="3">
    <source>
        <dbReference type="ARBA" id="ARBA00022723"/>
    </source>
</evidence>
<keyword evidence="7" id="KW-1133">Transmembrane helix</keyword>
<keyword evidence="6" id="KW-0503">Monooxygenase</keyword>
<dbReference type="GO" id="GO:0005506">
    <property type="term" value="F:iron ion binding"/>
    <property type="evidence" value="ECO:0007669"/>
    <property type="project" value="InterPro"/>
</dbReference>
<keyword evidence="7" id="KW-0472">Membrane</keyword>
<evidence type="ECO:0000256" key="6">
    <source>
        <dbReference type="ARBA" id="ARBA00023033"/>
    </source>
</evidence>
<keyword evidence="7" id="KW-0812">Transmembrane</keyword>
<evidence type="ECO:0000256" key="4">
    <source>
        <dbReference type="ARBA" id="ARBA00023002"/>
    </source>
</evidence>
<dbReference type="Proteomes" id="UP000274756">
    <property type="component" value="Unassembled WGS sequence"/>
</dbReference>
<comment type="similarity">
    <text evidence="1">Belongs to the cytochrome P450 family.</text>
</comment>
<evidence type="ECO:0000256" key="7">
    <source>
        <dbReference type="SAM" id="Phobius"/>
    </source>
</evidence>
<dbReference type="STRING" id="318479.A0A3P7Q4T6"/>
<keyword evidence="4" id="KW-0560">Oxidoreductase</keyword>
<evidence type="ECO:0000256" key="5">
    <source>
        <dbReference type="ARBA" id="ARBA00023004"/>
    </source>
</evidence>